<feature type="transmembrane region" description="Helical" evidence="8">
    <location>
        <begin position="89"/>
        <end position="109"/>
    </location>
</feature>
<keyword evidence="7 8" id="KW-0472">Membrane</keyword>
<reference evidence="10" key="1">
    <citation type="submission" date="2017-12" db="EMBL/GenBank/DDBJ databases">
        <title>Pseudomonas sp. MS586 complete sequence.</title>
        <authorList>
            <person name="Lu S."/>
            <person name="Deng P."/>
        </authorList>
    </citation>
    <scope>NUCLEOTIDE SEQUENCE</scope>
    <source>
        <strain evidence="10">MS586</strain>
    </source>
</reference>
<comment type="subcellular location">
    <subcellularLocation>
        <location evidence="1">Cell membrane</location>
        <topology evidence="1">Multi-pass membrane protein</topology>
    </subcellularLocation>
</comment>
<proteinExistence type="predicted"/>
<evidence type="ECO:0000259" key="9">
    <source>
        <dbReference type="Pfam" id="PF13231"/>
    </source>
</evidence>
<keyword evidence="2" id="KW-1003">Cell membrane</keyword>
<gene>
    <name evidence="10" type="ORF">AWU82_26850</name>
</gene>
<feature type="transmembrane region" description="Helical" evidence="8">
    <location>
        <begin position="12"/>
        <end position="32"/>
    </location>
</feature>
<sequence length="469" mass="53007">MFSKAISVVQREHVALLIFVIIGGVLRGHGLFERSLWFDEVFSVNVSNPANSLNTVFQLTVEDVHPPLYQILLWLVHQVFGYGERVGRIFSLVLSVAVIPSMYCLGAALFNRRVGVIAALLSTVSFILVVEAQETRSYSLLVLLMVWSLLMFFNLLETQNFRTVLLYSVVGSMLVNTHYFGFLPMAAQLFLLIYFSIRAGFERRLFSASAIAGLLICSSLIPLFQYLLKNFGRTGTWIKKPAESFFIDMFVVQFGSLPVVLLCLFLLVLALVKLFRVQDKKDVLKVLLFCWFFGVTVAYLRSLFFTPILTLKNAMVFLPITIVLVSYGFGLVRDGFVRWTMLIFVCGVSASFILSDPDRSQFRIESDLRSPVKKVMEEGRDLPVYANSVYSDYLQILGSSVRTKSFEELKRQLKAGSTGPCFYVIDPDADELSSYSKQLDTMVVEKNDYQQSSIALLKSRDGADCISRR</sequence>
<keyword evidence="4" id="KW-0808">Transferase</keyword>
<evidence type="ECO:0000256" key="7">
    <source>
        <dbReference type="ARBA" id="ARBA00023136"/>
    </source>
</evidence>
<keyword evidence="11" id="KW-1185">Reference proteome</keyword>
<dbReference type="PANTHER" id="PTHR33908">
    <property type="entry name" value="MANNOSYLTRANSFERASE YKCB-RELATED"/>
    <property type="match status" value="1"/>
</dbReference>
<dbReference type="EMBL" id="CP014205">
    <property type="protein sequence ID" value="AMQ86809.1"/>
    <property type="molecule type" value="Genomic_DNA"/>
</dbReference>
<evidence type="ECO:0000256" key="6">
    <source>
        <dbReference type="ARBA" id="ARBA00022989"/>
    </source>
</evidence>
<protein>
    <recommendedName>
        <fullName evidence="9">Glycosyltransferase RgtA/B/C/D-like domain-containing protein</fullName>
    </recommendedName>
</protein>
<feature type="domain" description="Glycosyltransferase RgtA/B/C/D-like" evidence="9">
    <location>
        <begin position="65"/>
        <end position="218"/>
    </location>
</feature>
<evidence type="ECO:0000256" key="4">
    <source>
        <dbReference type="ARBA" id="ARBA00022679"/>
    </source>
</evidence>
<evidence type="ECO:0000313" key="10">
    <source>
        <dbReference type="EMBL" id="AMQ86809.1"/>
    </source>
</evidence>
<feature type="transmembrane region" description="Helical" evidence="8">
    <location>
        <begin position="114"/>
        <end position="132"/>
    </location>
</feature>
<feature type="transmembrane region" description="Helical" evidence="8">
    <location>
        <begin position="283"/>
        <end position="301"/>
    </location>
</feature>
<keyword evidence="6 8" id="KW-1133">Transmembrane helix</keyword>
<feature type="transmembrane region" description="Helical" evidence="8">
    <location>
        <begin position="138"/>
        <end position="156"/>
    </location>
</feature>
<evidence type="ECO:0000256" key="8">
    <source>
        <dbReference type="SAM" id="Phobius"/>
    </source>
</evidence>
<keyword evidence="3" id="KW-0328">Glycosyltransferase</keyword>
<feature type="transmembrane region" description="Helical" evidence="8">
    <location>
        <begin position="209"/>
        <end position="228"/>
    </location>
</feature>
<evidence type="ECO:0000256" key="3">
    <source>
        <dbReference type="ARBA" id="ARBA00022676"/>
    </source>
</evidence>
<evidence type="ECO:0000256" key="1">
    <source>
        <dbReference type="ARBA" id="ARBA00004651"/>
    </source>
</evidence>
<evidence type="ECO:0000256" key="2">
    <source>
        <dbReference type="ARBA" id="ARBA00022475"/>
    </source>
</evidence>
<dbReference type="Proteomes" id="UP000075187">
    <property type="component" value="Chromosome"/>
</dbReference>
<feature type="transmembrane region" description="Helical" evidence="8">
    <location>
        <begin position="177"/>
        <end position="197"/>
    </location>
</feature>
<dbReference type="InterPro" id="IPR050297">
    <property type="entry name" value="LipidA_mod_glycosyltrf_83"/>
</dbReference>
<dbReference type="Pfam" id="PF13231">
    <property type="entry name" value="PMT_2"/>
    <property type="match status" value="1"/>
</dbReference>
<dbReference type="InterPro" id="IPR038731">
    <property type="entry name" value="RgtA/B/C-like"/>
</dbReference>
<feature type="transmembrane region" description="Helical" evidence="8">
    <location>
        <begin position="249"/>
        <end position="271"/>
    </location>
</feature>
<accession>A0ABM5ZSS9</accession>
<name>A0ABM5ZSS9_9PSED</name>
<organism evidence="10 11">
    <name type="scientific">Pseudomonas glycinae</name>
    <dbReference type="NCBI Taxonomy" id="1785145"/>
    <lineage>
        <taxon>Bacteria</taxon>
        <taxon>Pseudomonadati</taxon>
        <taxon>Pseudomonadota</taxon>
        <taxon>Gammaproteobacteria</taxon>
        <taxon>Pseudomonadales</taxon>
        <taxon>Pseudomonadaceae</taxon>
        <taxon>Pseudomonas</taxon>
    </lineage>
</organism>
<dbReference type="RefSeq" id="WP_064383869.1">
    <property type="nucleotide sequence ID" value="NZ_CP014205.2"/>
</dbReference>
<dbReference type="PANTHER" id="PTHR33908:SF11">
    <property type="entry name" value="MEMBRANE PROTEIN"/>
    <property type="match status" value="1"/>
</dbReference>
<evidence type="ECO:0000256" key="5">
    <source>
        <dbReference type="ARBA" id="ARBA00022692"/>
    </source>
</evidence>
<feature type="transmembrane region" description="Helical" evidence="8">
    <location>
        <begin position="313"/>
        <end position="330"/>
    </location>
</feature>
<evidence type="ECO:0000313" key="11">
    <source>
        <dbReference type="Proteomes" id="UP000075187"/>
    </source>
</evidence>
<keyword evidence="5 8" id="KW-0812">Transmembrane</keyword>